<keyword evidence="1" id="KW-0812">Transmembrane</keyword>
<accession>U1R7Z6</accession>
<proteinExistence type="predicted"/>
<keyword evidence="3" id="KW-1185">Reference proteome</keyword>
<keyword evidence="1" id="KW-0472">Membrane</keyword>
<evidence type="ECO:0000256" key="1">
    <source>
        <dbReference type="SAM" id="Phobius"/>
    </source>
</evidence>
<feature type="transmembrane region" description="Helical" evidence="1">
    <location>
        <begin position="53"/>
        <end position="73"/>
    </location>
</feature>
<protein>
    <submittedName>
        <fullName evidence="2">Uncharacterized protein</fullName>
    </submittedName>
</protein>
<organism evidence="2 3">
    <name type="scientific">Alloscardovia omnicolens F0580</name>
    <dbReference type="NCBI Taxonomy" id="1321816"/>
    <lineage>
        <taxon>Bacteria</taxon>
        <taxon>Bacillati</taxon>
        <taxon>Actinomycetota</taxon>
        <taxon>Actinomycetes</taxon>
        <taxon>Bifidobacteriales</taxon>
        <taxon>Bifidobacteriaceae</taxon>
        <taxon>Alloscardovia</taxon>
    </lineage>
</organism>
<dbReference type="AlphaFoldDB" id="U1R7Z6"/>
<reference evidence="2 3" key="1">
    <citation type="submission" date="2013-08" db="EMBL/GenBank/DDBJ databases">
        <authorList>
            <person name="Weinstock G."/>
            <person name="Sodergren E."/>
            <person name="Wylie T."/>
            <person name="Fulton L."/>
            <person name="Fulton R."/>
            <person name="Fronick C."/>
            <person name="O'Laughlin M."/>
            <person name="Godfrey J."/>
            <person name="Miner T."/>
            <person name="Herter B."/>
            <person name="Appelbaum E."/>
            <person name="Cordes M."/>
            <person name="Lek S."/>
            <person name="Wollam A."/>
            <person name="Pepin K.H."/>
            <person name="Palsikar V.B."/>
            <person name="Mitreva M."/>
            <person name="Wilson R.K."/>
        </authorList>
    </citation>
    <scope>NUCLEOTIDE SEQUENCE [LARGE SCALE GENOMIC DNA]</scope>
    <source>
        <strain evidence="2 3">F0580</strain>
    </source>
</reference>
<gene>
    <name evidence="2" type="ORF">HMPREF9244_01207</name>
</gene>
<keyword evidence="1" id="KW-1133">Transmembrane helix</keyword>
<evidence type="ECO:0000313" key="3">
    <source>
        <dbReference type="Proteomes" id="UP000016519"/>
    </source>
</evidence>
<feature type="transmembrane region" description="Helical" evidence="1">
    <location>
        <begin position="26"/>
        <end position="47"/>
    </location>
</feature>
<dbReference type="EMBL" id="AWSI01000036">
    <property type="protein sequence ID" value="ERH30131.1"/>
    <property type="molecule type" value="Genomic_DNA"/>
</dbReference>
<sequence>MLGQLIVGACLQVYLVISSFHLPWSYLLAGFLLTVGTFGTLLGLGMGYGFNKIITYILAGLAAIITCIVCILMY</sequence>
<name>U1R7Z6_9BIFI</name>
<dbReference type="HOGENOM" id="CLU_2679527_0_0_11"/>
<evidence type="ECO:0000313" key="2">
    <source>
        <dbReference type="EMBL" id="ERH30131.1"/>
    </source>
</evidence>
<comment type="caution">
    <text evidence="2">The sequence shown here is derived from an EMBL/GenBank/DDBJ whole genome shotgun (WGS) entry which is preliminary data.</text>
</comment>
<dbReference type="Proteomes" id="UP000016519">
    <property type="component" value="Unassembled WGS sequence"/>
</dbReference>